<dbReference type="EMBL" id="CANHGI010000006">
    <property type="protein sequence ID" value="CAI5456528.1"/>
    <property type="molecule type" value="Genomic_DNA"/>
</dbReference>
<evidence type="ECO:0000313" key="2">
    <source>
        <dbReference type="Proteomes" id="UP001152747"/>
    </source>
</evidence>
<reference evidence="1" key="1">
    <citation type="submission" date="2022-11" db="EMBL/GenBank/DDBJ databases">
        <authorList>
            <person name="Kikuchi T."/>
        </authorList>
    </citation>
    <scope>NUCLEOTIDE SEQUENCE</scope>
    <source>
        <strain evidence="1">PS1010</strain>
    </source>
</reference>
<protein>
    <submittedName>
        <fullName evidence="1">Uncharacterized protein</fullName>
    </submittedName>
</protein>
<evidence type="ECO:0000313" key="1">
    <source>
        <dbReference type="EMBL" id="CAI5456528.1"/>
    </source>
</evidence>
<accession>A0A9P1J415</accession>
<proteinExistence type="predicted"/>
<comment type="caution">
    <text evidence="1">The sequence shown here is derived from an EMBL/GenBank/DDBJ whole genome shotgun (WGS) entry which is preliminary data.</text>
</comment>
<dbReference type="Proteomes" id="UP001152747">
    <property type="component" value="Unassembled WGS sequence"/>
</dbReference>
<gene>
    <name evidence="1" type="ORF">CAMP_LOCUS19165</name>
</gene>
<organism evidence="1 2">
    <name type="scientific">Caenorhabditis angaria</name>
    <dbReference type="NCBI Taxonomy" id="860376"/>
    <lineage>
        <taxon>Eukaryota</taxon>
        <taxon>Metazoa</taxon>
        <taxon>Ecdysozoa</taxon>
        <taxon>Nematoda</taxon>
        <taxon>Chromadorea</taxon>
        <taxon>Rhabditida</taxon>
        <taxon>Rhabditina</taxon>
        <taxon>Rhabditomorpha</taxon>
        <taxon>Rhabditoidea</taxon>
        <taxon>Rhabditidae</taxon>
        <taxon>Peloderinae</taxon>
        <taxon>Caenorhabditis</taxon>
    </lineage>
</organism>
<name>A0A9P1J415_9PELO</name>
<sequence>MDNIRIIYPLQAWEREALIYAHGAVGRAHHIVITLDDRLNHHLPLRDRRFMLQLSGLIFRNAAALHGHMSRLYETISTAERDEHYRENLDDIMRHIRRSHRSMQEKTKFAWTERNRGFLNFKKKMMDLAFGAVGFEDEEARRSFTART</sequence>
<keyword evidence="2" id="KW-1185">Reference proteome</keyword>
<dbReference type="AlphaFoldDB" id="A0A9P1J415"/>